<name>A0ABR1XJ74_9PEZI</name>
<gene>
    <name evidence="1" type="ORF">IWX90DRAFT_316534</name>
</gene>
<accession>A0ABR1XJ74</accession>
<dbReference type="Proteomes" id="UP001456524">
    <property type="component" value="Unassembled WGS sequence"/>
</dbReference>
<dbReference type="EMBL" id="JBBWUH010000009">
    <property type="protein sequence ID" value="KAK8157186.1"/>
    <property type="molecule type" value="Genomic_DNA"/>
</dbReference>
<protein>
    <submittedName>
        <fullName evidence="1">Uncharacterized protein</fullName>
    </submittedName>
</protein>
<organism evidence="1 2">
    <name type="scientific">Phyllosticta citrichinensis</name>
    <dbReference type="NCBI Taxonomy" id="1130410"/>
    <lineage>
        <taxon>Eukaryota</taxon>
        <taxon>Fungi</taxon>
        <taxon>Dikarya</taxon>
        <taxon>Ascomycota</taxon>
        <taxon>Pezizomycotina</taxon>
        <taxon>Dothideomycetes</taxon>
        <taxon>Dothideomycetes incertae sedis</taxon>
        <taxon>Botryosphaeriales</taxon>
        <taxon>Phyllostictaceae</taxon>
        <taxon>Phyllosticta</taxon>
    </lineage>
</organism>
<comment type="caution">
    <text evidence="1">The sequence shown here is derived from an EMBL/GenBank/DDBJ whole genome shotgun (WGS) entry which is preliminary data.</text>
</comment>
<reference evidence="1 2" key="1">
    <citation type="journal article" date="2022" name="G3 (Bethesda)">
        <title>Enemy or ally: a genomic approach to elucidate the lifestyle of Phyllosticta citrichinaensis.</title>
        <authorList>
            <person name="Buijs V.A."/>
            <person name="Groenewald J.Z."/>
            <person name="Haridas S."/>
            <person name="LaButti K.M."/>
            <person name="Lipzen A."/>
            <person name="Martin F.M."/>
            <person name="Barry K."/>
            <person name="Grigoriev I.V."/>
            <person name="Crous P.W."/>
            <person name="Seidl M.F."/>
        </authorList>
    </citation>
    <scope>NUCLEOTIDE SEQUENCE [LARGE SCALE GENOMIC DNA]</scope>
    <source>
        <strain evidence="1 2">CBS 129764</strain>
    </source>
</reference>
<evidence type="ECO:0000313" key="2">
    <source>
        <dbReference type="Proteomes" id="UP001456524"/>
    </source>
</evidence>
<proteinExistence type="predicted"/>
<evidence type="ECO:0000313" key="1">
    <source>
        <dbReference type="EMBL" id="KAK8157186.1"/>
    </source>
</evidence>
<keyword evidence="2" id="KW-1185">Reference proteome</keyword>
<sequence length="303" mass="33466">MADTGHFSGSLDDQWEDVQDGESIFSIGLNPTGDAGSSFRTRNDPAAPYQRRNLIERKGAIDIRCNCLDVVHGLFTPNNFEELATLIILQFNFDSRKRARRIASANIVLEFSSSEPNKSGPEVLKISPFGSMAMVQTVAQEEKTRNAGFKLGAPPFAGAEAAVELCWGNSVTSETTDQTRIVGSIDLKGRNYGPPNSVSWTLLENETKETGIPNAMRTAILLKRQNEAKFQCTLKIDAKVDLRSSLERMFGGRPKDDPILFDPDMEPTDRLRTYDVQNVAAVDLEEISGVSFMKIYDGAIQHV</sequence>